<dbReference type="InterPro" id="IPR001509">
    <property type="entry name" value="Epimerase_deHydtase"/>
</dbReference>
<dbReference type="EMBL" id="CM001440">
    <property type="protein sequence ID" value="EHR61274.1"/>
    <property type="molecule type" value="Genomic_DNA"/>
</dbReference>
<accession>H5XCM8</accession>
<dbReference type="InterPro" id="IPR036291">
    <property type="entry name" value="NAD(P)-bd_dom_sf"/>
</dbReference>
<dbReference type="GO" id="GO:0004029">
    <property type="term" value="F:aldehyde dehydrogenase (NAD+) activity"/>
    <property type="evidence" value="ECO:0007669"/>
    <property type="project" value="TreeGrafter"/>
</dbReference>
<dbReference type="Pfam" id="PF01370">
    <property type="entry name" value="Epimerase"/>
    <property type="match status" value="1"/>
</dbReference>
<proteinExistence type="predicted"/>
<dbReference type="PANTHER" id="PTHR48079:SF6">
    <property type="entry name" value="NAD(P)-BINDING DOMAIN-CONTAINING PROTEIN-RELATED"/>
    <property type="match status" value="1"/>
</dbReference>
<dbReference type="STRING" id="882082.SaccyDRAFT_2400"/>
<protein>
    <submittedName>
        <fullName evidence="2">Nucleoside-diphosphate-sugar epimerase</fullName>
    </submittedName>
</protein>
<evidence type="ECO:0000313" key="2">
    <source>
        <dbReference type="EMBL" id="EHR61274.1"/>
    </source>
</evidence>
<dbReference type="Proteomes" id="UP000002791">
    <property type="component" value="Chromosome"/>
</dbReference>
<dbReference type="HOGENOM" id="CLU_007383_0_0_11"/>
<evidence type="ECO:0000259" key="1">
    <source>
        <dbReference type="Pfam" id="PF01370"/>
    </source>
</evidence>
<organism evidence="2 3">
    <name type="scientific">Saccharomonospora cyanea NA-134</name>
    <dbReference type="NCBI Taxonomy" id="882082"/>
    <lineage>
        <taxon>Bacteria</taxon>
        <taxon>Bacillati</taxon>
        <taxon>Actinomycetota</taxon>
        <taxon>Actinomycetes</taxon>
        <taxon>Pseudonocardiales</taxon>
        <taxon>Pseudonocardiaceae</taxon>
        <taxon>Saccharomonospora</taxon>
    </lineage>
</organism>
<dbReference type="eggNOG" id="COG0451">
    <property type="taxonomic scope" value="Bacteria"/>
</dbReference>
<reference evidence="2 3" key="1">
    <citation type="submission" date="2011-11" db="EMBL/GenBank/DDBJ databases">
        <title>The Noncontiguous Finished sequence of Saccharomonospora cyanea NA-134.</title>
        <authorList>
            <consortium name="US DOE Joint Genome Institute"/>
            <person name="Lucas S."/>
            <person name="Han J."/>
            <person name="Lapidus A."/>
            <person name="Cheng J.-F."/>
            <person name="Goodwin L."/>
            <person name="Pitluck S."/>
            <person name="Peters L."/>
            <person name="Ovchinnikova G."/>
            <person name="Lu M."/>
            <person name="Detter J.C."/>
            <person name="Han C."/>
            <person name="Tapia R."/>
            <person name="Land M."/>
            <person name="Hauser L."/>
            <person name="Kyrpides N."/>
            <person name="Ivanova N."/>
            <person name="Pagani I."/>
            <person name="Brambilla E.-M."/>
            <person name="Klenk H.-P."/>
            <person name="Woyke T."/>
        </authorList>
    </citation>
    <scope>NUCLEOTIDE SEQUENCE [LARGE SCALE GENOMIC DNA]</scope>
    <source>
        <strain evidence="2 3">NA-134</strain>
    </source>
</reference>
<gene>
    <name evidence="2" type="ORF">SaccyDRAFT_2400</name>
</gene>
<dbReference type="PANTHER" id="PTHR48079">
    <property type="entry name" value="PROTEIN YEEZ"/>
    <property type="match status" value="1"/>
</dbReference>
<evidence type="ECO:0000313" key="3">
    <source>
        <dbReference type="Proteomes" id="UP000002791"/>
    </source>
</evidence>
<name>H5XCM8_9PSEU</name>
<keyword evidence="3" id="KW-1185">Reference proteome</keyword>
<dbReference type="InterPro" id="IPR051783">
    <property type="entry name" value="NAD(P)-dependent_oxidoreduct"/>
</dbReference>
<feature type="domain" description="NAD-dependent epimerase/dehydratase" evidence="1">
    <location>
        <begin position="5"/>
        <end position="240"/>
    </location>
</feature>
<dbReference type="AlphaFoldDB" id="H5XCM8"/>
<dbReference type="GO" id="GO:0005737">
    <property type="term" value="C:cytoplasm"/>
    <property type="evidence" value="ECO:0007669"/>
    <property type="project" value="TreeGrafter"/>
</dbReference>
<dbReference type="SUPFAM" id="SSF51735">
    <property type="entry name" value="NAD(P)-binding Rossmann-fold domains"/>
    <property type="match status" value="1"/>
</dbReference>
<sequence>MGPKIVVTGATGNVGTALLRRLALTTDRHVVGIARRAPTAAGEPYRHADWVSCDLGDPDEAARLTAVLDGADAVVHLAWAIHPRRDDPPMWRTNVAGTRHLLRAVARAGVPKLVVASSAAAYSPAPRWSRVSEGWDRGGIDGSAYSRGKVWLERRLDEFTRQHPDITVTRLRPCAILQHDAAGEFARWLLGRLVPGRWVGRPWLPLPLWPHLRAQIVHADDVAAAAVAALDRDVEGAFNLAAEPVLHAADIATAVGGYRLPVPKTIMAVGSSLAWRTGLHPLHPGWLELLDKASLVDTTRARNELDWVPAHDAMETVTALASGLREHAGTSSAALAPEPTAPLWRRWTSASWGRPSHQPQG</sequence>
<dbReference type="Gene3D" id="3.40.50.720">
    <property type="entry name" value="NAD(P)-binding Rossmann-like Domain"/>
    <property type="match status" value="1"/>
</dbReference>